<evidence type="ECO:0000256" key="3">
    <source>
        <dbReference type="ARBA" id="ARBA00022525"/>
    </source>
</evidence>
<dbReference type="FunFam" id="3.40.50.1820:FF:000076">
    <property type="entry name" value="phospholipase A1"/>
    <property type="match status" value="1"/>
</dbReference>
<comment type="subcellular location">
    <subcellularLocation>
        <location evidence="1">Secreted</location>
    </subcellularLocation>
</comment>
<dbReference type="GO" id="GO:0016298">
    <property type="term" value="F:lipase activity"/>
    <property type="evidence" value="ECO:0007669"/>
    <property type="project" value="InterPro"/>
</dbReference>
<comment type="similarity">
    <text evidence="2 4">Belongs to the AB hydrolase superfamily. Lipase family.</text>
</comment>
<gene>
    <name evidence="7" type="ORF">CINCED_3A011951</name>
</gene>
<evidence type="ECO:0000313" key="7">
    <source>
        <dbReference type="EMBL" id="VVC37247.1"/>
    </source>
</evidence>
<name>A0A5E4MZY7_9HEMI</name>
<dbReference type="InterPro" id="IPR013818">
    <property type="entry name" value="Lipase"/>
</dbReference>
<dbReference type="Gene3D" id="3.40.50.1820">
    <property type="entry name" value="alpha/beta hydrolase"/>
    <property type="match status" value="1"/>
</dbReference>
<dbReference type="Pfam" id="PF00151">
    <property type="entry name" value="Lipase"/>
    <property type="match status" value="1"/>
</dbReference>
<evidence type="ECO:0000313" key="8">
    <source>
        <dbReference type="Proteomes" id="UP000325440"/>
    </source>
</evidence>
<dbReference type="SUPFAM" id="SSF53474">
    <property type="entry name" value="alpha/beta-Hydrolases"/>
    <property type="match status" value="1"/>
</dbReference>
<protein>
    <submittedName>
        <fullName evidence="7">Lipase/vitellogenin,Triacylglycerol lipase family,Lipase, N-terminal,Alpha/Beta hydrolase fold</fullName>
    </submittedName>
</protein>
<dbReference type="EMBL" id="CABPRJ010001444">
    <property type="protein sequence ID" value="VVC37247.1"/>
    <property type="molecule type" value="Genomic_DNA"/>
</dbReference>
<dbReference type="GO" id="GO:0017171">
    <property type="term" value="F:serine hydrolase activity"/>
    <property type="evidence" value="ECO:0007669"/>
    <property type="project" value="TreeGrafter"/>
</dbReference>
<keyword evidence="5" id="KW-0732">Signal</keyword>
<dbReference type="PANTHER" id="PTHR11610">
    <property type="entry name" value="LIPASE"/>
    <property type="match status" value="1"/>
</dbReference>
<accession>A0A5E4MZY7</accession>
<dbReference type="OrthoDB" id="199913at2759"/>
<dbReference type="GO" id="GO:0016042">
    <property type="term" value="P:lipid catabolic process"/>
    <property type="evidence" value="ECO:0007669"/>
    <property type="project" value="TreeGrafter"/>
</dbReference>
<dbReference type="GO" id="GO:0005615">
    <property type="term" value="C:extracellular space"/>
    <property type="evidence" value="ECO:0007669"/>
    <property type="project" value="TreeGrafter"/>
</dbReference>
<dbReference type="AlphaFoldDB" id="A0A5E4MZY7"/>
<evidence type="ECO:0000259" key="6">
    <source>
        <dbReference type="Pfam" id="PF00151"/>
    </source>
</evidence>
<feature type="chain" id="PRO_5022709498" evidence="5">
    <location>
        <begin position="18"/>
        <end position="342"/>
    </location>
</feature>
<dbReference type="PRINTS" id="PR00821">
    <property type="entry name" value="TAGLIPASE"/>
</dbReference>
<keyword evidence="3" id="KW-0964">Secreted</keyword>
<dbReference type="InterPro" id="IPR000734">
    <property type="entry name" value="TAG_lipase"/>
</dbReference>
<evidence type="ECO:0000256" key="1">
    <source>
        <dbReference type="ARBA" id="ARBA00004613"/>
    </source>
</evidence>
<feature type="domain" description="Lipase" evidence="6">
    <location>
        <begin position="30"/>
        <end position="302"/>
    </location>
</feature>
<evidence type="ECO:0000256" key="5">
    <source>
        <dbReference type="SAM" id="SignalP"/>
    </source>
</evidence>
<dbReference type="CDD" id="cd00707">
    <property type="entry name" value="Pancreat_lipase_like"/>
    <property type="match status" value="1"/>
</dbReference>
<dbReference type="PANTHER" id="PTHR11610:SF177">
    <property type="entry name" value="IP13478P-RELATED"/>
    <property type="match status" value="1"/>
</dbReference>
<keyword evidence="7" id="KW-0378">Hydrolase</keyword>
<dbReference type="InterPro" id="IPR029058">
    <property type="entry name" value="AB_hydrolase_fold"/>
</dbReference>
<feature type="signal peptide" evidence="5">
    <location>
        <begin position="1"/>
        <end position="17"/>
    </location>
</feature>
<evidence type="ECO:0000256" key="4">
    <source>
        <dbReference type="RuleBase" id="RU004262"/>
    </source>
</evidence>
<dbReference type="Proteomes" id="UP000325440">
    <property type="component" value="Unassembled WGS sequence"/>
</dbReference>
<proteinExistence type="inferred from homology"/>
<keyword evidence="8" id="KW-1185">Reference proteome</keyword>
<evidence type="ECO:0000256" key="2">
    <source>
        <dbReference type="ARBA" id="ARBA00010701"/>
    </source>
</evidence>
<reference evidence="7 8" key="1">
    <citation type="submission" date="2019-08" db="EMBL/GenBank/DDBJ databases">
        <authorList>
            <person name="Alioto T."/>
            <person name="Alioto T."/>
            <person name="Gomez Garrido J."/>
        </authorList>
    </citation>
    <scope>NUCLEOTIDE SEQUENCE [LARGE SCALE GENOMIC DNA]</scope>
</reference>
<dbReference type="InterPro" id="IPR033906">
    <property type="entry name" value="Lipase_N"/>
</dbReference>
<sequence length="342" mass="38465">MLIIYLWILSYLVSSNGFSLLKDMPGFSTFESCIEPPSRCPNPNITFYLYTRNVEAYVLDFTKPESFLEAPFVLHAPIKLLIHGYTGHKDYSPNTELRPAYLRHRDLNVISVDYKELVQPPCYVQAVHNVPLVGKCTKMLLLRLFRLRPDLNLHDLHVIGFSLGAQVAGHVGRLMNSTIQRITGLDPASPLFDTFLVSNEVLDKSDAIFVDVVHTNIAFKGKFAPLGHLDFYANNAIAQPGCGTNTSCSHVRAVEYFAESIDAKIPFLAVKCISYIMYKLKFCKASDTNSLIVMGEHVDKSQRGIYYFMTNSEPQYAQGLESYGIKKLTKTTSPTPILSQNY</sequence>
<organism evidence="7 8">
    <name type="scientific">Cinara cedri</name>
    <dbReference type="NCBI Taxonomy" id="506608"/>
    <lineage>
        <taxon>Eukaryota</taxon>
        <taxon>Metazoa</taxon>
        <taxon>Ecdysozoa</taxon>
        <taxon>Arthropoda</taxon>
        <taxon>Hexapoda</taxon>
        <taxon>Insecta</taxon>
        <taxon>Pterygota</taxon>
        <taxon>Neoptera</taxon>
        <taxon>Paraneoptera</taxon>
        <taxon>Hemiptera</taxon>
        <taxon>Sternorrhyncha</taxon>
        <taxon>Aphidomorpha</taxon>
        <taxon>Aphidoidea</taxon>
        <taxon>Aphididae</taxon>
        <taxon>Lachninae</taxon>
        <taxon>Cinara</taxon>
    </lineage>
</organism>